<keyword evidence="3" id="KW-1185">Reference proteome</keyword>
<evidence type="ECO:0000259" key="1">
    <source>
        <dbReference type="Pfam" id="PF12680"/>
    </source>
</evidence>
<name>A0ABW3W4I2_9ACTN</name>
<feature type="domain" description="SnoaL-like" evidence="1">
    <location>
        <begin position="13"/>
        <end position="111"/>
    </location>
</feature>
<dbReference type="Gene3D" id="3.10.450.50">
    <property type="match status" value="1"/>
</dbReference>
<reference evidence="3" key="1">
    <citation type="journal article" date="2019" name="Int. J. Syst. Evol. Microbiol.">
        <title>The Global Catalogue of Microorganisms (GCM) 10K type strain sequencing project: providing services to taxonomists for standard genome sequencing and annotation.</title>
        <authorList>
            <consortium name="The Broad Institute Genomics Platform"/>
            <consortium name="The Broad Institute Genome Sequencing Center for Infectious Disease"/>
            <person name="Wu L."/>
            <person name="Ma J."/>
        </authorList>
    </citation>
    <scope>NUCLEOTIDE SEQUENCE [LARGE SCALE GENOMIC DNA]</scope>
    <source>
        <strain evidence="3">CCUG 52478</strain>
    </source>
</reference>
<accession>A0ABW3W4I2</accession>
<evidence type="ECO:0000313" key="2">
    <source>
        <dbReference type="EMBL" id="MFD1249964.1"/>
    </source>
</evidence>
<dbReference type="Pfam" id="PF12680">
    <property type="entry name" value="SnoaL_2"/>
    <property type="match status" value="1"/>
</dbReference>
<dbReference type="Proteomes" id="UP001597229">
    <property type="component" value="Unassembled WGS sequence"/>
</dbReference>
<dbReference type="RefSeq" id="WP_367921142.1">
    <property type="nucleotide sequence ID" value="NZ_BAABAC010000040.1"/>
</dbReference>
<evidence type="ECO:0000313" key="3">
    <source>
        <dbReference type="Proteomes" id="UP001597229"/>
    </source>
</evidence>
<dbReference type="EMBL" id="JBHTLX010000023">
    <property type="protein sequence ID" value="MFD1249964.1"/>
    <property type="molecule type" value="Genomic_DNA"/>
</dbReference>
<dbReference type="InterPro" id="IPR037401">
    <property type="entry name" value="SnoaL-like"/>
</dbReference>
<proteinExistence type="predicted"/>
<dbReference type="InterPro" id="IPR032710">
    <property type="entry name" value="NTF2-like_dom_sf"/>
</dbReference>
<protein>
    <submittedName>
        <fullName evidence="2">Nuclear transport factor 2 family protein</fullName>
    </submittedName>
</protein>
<sequence length="126" mass="13400">MGASRETILETIQTYVDTVATGASADVVALYADGATVEDPVGSEVLTTREQIAAFYATLDSLEQTGRLLFARVAGNEAAFSFELATKAGDQTFTLAPIDVMTFDDDGKITSMRAFWAGEDMVVTDA</sequence>
<dbReference type="SUPFAM" id="SSF54427">
    <property type="entry name" value="NTF2-like"/>
    <property type="match status" value="1"/>
</dbReference>
<organism evidence="2 3">
    <name type="scientific">Nocardioides ginsengisoli</name>
    <dbReference type="NCBI Taxonomy" id="363868"/>
    <lineage>
        <taxon>Bacteria</taxon>
        <taxon>Bacillati</taxon>
        <taxon>Actinomycetota</taxon>
        <taxon>Actinomycetes</taxon>
        <taxon>Propionibacteriales</taxon>
        <taxon>Nocardioidaceae</taxon>
        <taxon>Nocardioides</taxon>
    </lineage>
</organism>
<comment type="caution">
    <text evidence="2">The sequence shown here is derived from an EMBL/GenBank/DDBJ whole genome shotgun (WGS) entry which is preliminary data.</text>
</comment>
<gene>
    <name evidence="2" type="ORF">ACFQ3F_19360</name>
</gene>